<dbReference type="EMBL" id="JAODUP010000190">
    <property type="protein sequence ID" value="KAK2157484.1"/>
    <property type="molecule type" value="Genomic_DNA"/>
</dbReference>
<dbReference type="Proteomes" id="UP001208570">
    <property type="component" value="Unassembled WGS sequence"/>
</dbReference>
<organism evidence="1 2">
    <name type="scientific">Paralvinella palmiformis</name>
    <dbReference type="NCBI Taxonomy" id="53620"/>
    <lineage>
        <taxon>Eukaryota</taxon>
        <taxon>Metazoa</taxon>
        <taxon>Spiralia</taxon>
        <taxon>Lophotrochozoa</taxon>
        <taxon>Annelida</taxon>
        <taxon>Polychaeta</taxon>
        <taxon>Sedentaria</taxon>
        <taxon>Canalipalpata</taxon>
        <taxon>Terebellida</taxon>
        <taxon>Terebelliformia</taxon>
        <taxon>Alvinellidae</taxon>
        <taxon>Paralvinella</taxon>
    </lineage>
</organism>
<comment type="caution">
    <text evidence="1">The sequence shown here is derived from an EMBL/GenBank/DDBJ whole genome shotgun (WGS) entry which is preliminary data.</text>
</comment>
<evidence type="ECO:0000313" key="1">
    <source>
        <dbReference type="EMBL" id="KAK2157484.1"/>
    </source>
</evidence>
<evidence type="ECO:0000313" key="2">
    <source>
        <dbReference type="Proteomes" id="UP001208570"/>
    </source>
</evidence>
<proteinExistence type="predicted"/>
<accession>A0AAD9JQS2</accession>
<protein>
    <submittedName>
        <fullName evidence="1">Uncharacterized protein</fullName>
    </submittedName>
</protein>
<name>A0AAD9JQS2_9ANNE</name>
<dbReference type="AlphaFoldDB" id="A0AAD9JQS2"/>
<reference evidence="1" key="1">
    <citation type="journal article" date="2023" name="Mol. Biol. Evol.">
        <title>Third-Generation Sequencing Reveals the Adaptive Role of the Epigenome in Three Deep-Sea Polychaetes.</title>
        <authorList>
            <person name="Perez M."/>
            <person name="Aroh O."/>
            <person name="Sun Y."/>
            <person name="Lan Y."/>
            <person name="Juniper S.K."/>
            <person name="Young C.R."/>
            <person name="Angers B."/>
            <person name="Qian P.Y."/>
        </authorList>
    </citation>
    <scope>NUCLEOTIDE SEQUENCE</scope>
    <source>
        <strain evidence="1">P08H-3</strain>
    </source>
</reference>
<gene>
    <name evidence="1" type="ORF">LSH36_190g01044</name>
</gene>
<sequence length="74" mass="8557">MDNVGTSEAELERYSHPGRLEDFIGIYPPQDDTEDAAYQEALSIAKINKQWADLNEEAVFNWLIQRTENIRSDK</sequence>
<keyword evidence="2" id="KW-1185">Reference proteome</keyword>